<dbReference type="InterPro" id="IPR001680">
    <property type="entry name" value="WD40_rpt"/>
</dbReference>
<dbReference type="AlphaFoldDB" id="A0A8S1XVV3"/>
<reference evidence="2" key="1">
    <citation type="submission" date="2021-01" db="EMBL/GenBank/DDBJ databases">
        <authorList>
            <consortium name="Genoscope - CEA"/>
            <person name="William W."/>
        </authorList>
    </citation>
    <scope>NUCLEOTIDE SEQUENCE</scope>
</reference>
<dbReference type="PANTHER" id="PTHR19920">
    <property type="entry name" value="WD40 PROTEIN CIAO1"/>
    <property type="match status" value="1"/>
</dbReference>
<feature type="repeat" description="WD" evidence="1">
    <location>
        <begin position="348"/>
        <end position="380"/>
    </location>
</feature>
<feature type="repeat" description="WD" evidence="1">
    <location>
        <begin position="257"/>
        <end position="298"/>
    </location>
</feature>
<dbReference type="GO" id="GO:0016226">
    <property type="term" value="P:iron-sulfur cluster assembly"/>
    <property type="evidence" value="ECO:0007669"/>
    <property type="project" value="TreeGrafter"/>
</dbReference>
<dbReference type="PANTHER" id="PTHR19920:SF0">
    <property type="entry name" value="CYTOSOLIC IRON-SULFUR PROTEIN ASSEMBLY PROTEIN CIAO1-RELATED"/>
    <property type="match status" value="1"/>
</dbReference>
<proteinExistence type="predicted"/>
<dbReference type="OrthoDB" id="301502at2759"/>
<organism evidence="2 3">
    <name type="scientific">Paramecium pentaurelia</name>
    <dbReference type="NCBI Taxonomy" id="43138"/>
    <lineage>
        <taxon>Eukaryota</taxon>
        <taxon>Sar</taxon>
        <taxon>Alveolata</taxon>
        <taxon>Ciliophora</taxon>
        <taxon>Intramacronucleata</taxon>
        <taxon>Oligohymenophorea</taxon>
        <taxon>Peniculida</taxon>
        <taxon>Parameciidae</taxon>
        <taxon>Paramecium</taxon>
    </lineage>
</organism>
<gene>
    <name evidence="2" type="ORF">PPENT_87.1.T1380004</name>
</gene>
<keyword evidence="1" id="KW-0853">WD repeat</keyword>
<keyword evidence="3" id="KW-1185">Reference proteome</keyword>
<evidence type="ECO:0000313" key="3">
    <source>
        <dbReference type="Proteomes" id="UP000689195"/>
    </source>
</evidence>
<dbReference type="PROSITE" id="PS50082">
    <property type="entry name" value="WD_REPEATS_2"/>
    <property type="match status" value="3"/>
</dbReference>
<sequence>MQQSTNQMICCSEHEMEAQLVILDQEMTQKQRLLCTECISKMEGNYRFLGFQKIKQIIEENQNLKNQVIDNVINQRRDIIQKFQIQIDSYRSIQIQKFDNIISQTNFWIQNLNEIKQKYQSSNFCKEFEILLQNNMQFSQIDEQQIYKDLQQELTSLISNYQPKLAHELNELMETSKLFQATYSIFECFENEEISAFQLDQITPKVEIKYMNKFEKQDEWCYAIQFDKKGQRMISTSNKDIKLWSFNQGKIQLIQQLKGHLNNVTCLLFTPQSNCIISGSYDHTLRCWNINEQNQLISQSTFKEHSGKIHCMILNQLGDQLISSSKDKSIKIWKFDQSVNGLQLQQSLSKHQNEVYSVSLNQSETLLASCGRDQQIIIWKKDQFNKWQFNQIVTQSIQDFGKKLLFLNDDQLIWVSSNNNLEKNSIWFYESKEGVLMENKEKAIHLDGDPNLDYISFPIQYNKEKNLLIVRHKQIIYLLRQSLKGKFVIFAKLPCQDENSYGALSNDGRYLVFWDCLYQNKNKSNGKYLVYELSYK</sequence>
<name>A0A8S1XVV3_9CILI</name>
<accession>A0A8S1XVV3</accession>
<evidence type="ECO:0000313" key="2">
    <source>
        <dbReference type="EMBL" id="CAD8204612.1"/>
    </source>
</evidence>
<evidence type="ECO:0000256" key="1">
    <source>
        <dbReference type="PROSITE-ProRule" id="PRU00221"/>
    </source>
</evidence>
<evidence type="ECO:0008006" key="4">
    <source>
        <dbReference type="Google" id="ProtNLM"/>
    </source>
</evidence>
<protein>
    <recommendedName>
        <fullName evidence="4">WD40-repeat-containing domain</fullName>
    </recommendedName>
</protein>
<dbReference type="Pfam" id="PF00400">
    <property type="entry name" value="WD40"/>
    <property type="match status" value="3"/>
</dbReference>
<feature type="repeat" description="WD" evidence="1">
    <location>
        <begin position="302"/>
        <end position="336"/>
    </location>
</feature>
<dbReference type="PROSITE" id="PS50294">
    <property type="entry name" value="WD_REPEATS_REGION"/>
    <property type="match status" value="3"/>
</dbReference>
<dbReference type="EMBL" id="CAJJDO010000138">
    <property type="protein sequence ID" value="CAD8204612.1"/>
    <property type="molecule type" value="Genomic_DNA"/>
</dbReference>
<comment type="caution">
    <text evidence="2">The sequence shown here is derived from an EMBL/GenBank/DDBJ whole genome shotgun (WGS) entry which is preliminary data.</text>
</comment>
<dbReference type="GO" id="GO:0097361">
    <property type="term" value="C:cytosolic [4Fe-4S] assembly targeting complex"/>
    <property type="evidence" value="ECO:0007669"/>
    <property type="project" value="TreeGrafter"/>
</dbReference>
<dbReference type="SMART" id="SM00320">
    <property type="entry name" value="WD40"/>
    <property type="match status" value="4"/>
</dbReference>
<dbReference type="Proteomes" id="UP000689195">
    <property type="component" value="Unassembled WGS sequence"/>
</dbReference>